<sequence>MRISKVPEPALIRSILVAVTGVVAYLIGREVDIAWVETLLTLYGLATPVIAGAIIRPAVTPVTGSAGEAHGVVVEP</sequence>
<feature type="transmembrane region" description="Helical" evidence="1">
    <location>
        <begin position="33"/>
        <end position="55"/>
    </location>
</feature>
<keyword evidence="1" id="KW-0472">Membrane</keyword>
<dbReference type="RefSeq" id="WP_110037714.1">
    <property type="nucleotide sequence ID" value="NZ_QGTL01000004.1"/>
</dbReference>
<dbReference type="EMBL" id="QGTL01000004">
    <property type="protein sequence ID" value="PWV76033.1"/>
    <property type="molecule type" value="Genomic_DNA"/>
</dbReference>
<organism evidence="2 3">
    <name type="scientific">Nocardia neocaledoniensis</name>
    <dbReference type="NCBI Taxonomy" id="236511"/>
    <lineage>
        <taxon>Bacteria</taxon>
        <taxon>Bacillati</taxon>
        <taxon>Actinomycetota</taxon>
        <taxon>Actinomycetes</taxon>
        <taxon>Mycobacteriales</taxon>
        <taxon>Nocardiaceae</taxon>
        <taxon>Nocardia</taxon>
    </lineage>
</organism>
<evidence type="ECO:0000256" key="1">
    <source>
        <dbReference type="SAM" id="Phobius"/>
    </source>
</evidence>
<dbReference type="AlphaFoldDB" id="A0A317NMK3"/>
<evidence type="ECO:0008006" key="4">
    <source>
        <dbReference type="Google" id="ProtNLM"/>
    </source>
</evidence>
<comment type="caution">
    <text evidence="2">The sequence shown here is derived from an EMBL/GenBank/DDBJ whole genome shotgun (WGS) entry which is preliminary data.</text>
</comment>
<evidence type="ECO:0000313" key="2">
    <source>
        <dbReference type="EMBL" id="PWV76033.1"/>
    </source>
</evidence>
<reference evidence="2 3" key="1">
    <citation type="submission" date="2018-05" db="EMBL/GenBank/DDBJ databases">
        <title>Genomic Encyclopedia of Type Strains, Phase IV (KMG-IV): sequencing the most valuable type-strain genomes for metagenomic binning, comparative biology and taxonomic classification.</title>
        <authorList>
            <person name="Goeker M."/>
        </authorList>
    </citation>
    <scope>NUCLEOTIDE SEQUENCE [LARGE SCALE GENOMIC DNA]</scope>
    <source>
        <strain evidence="2 3">DSM 44717</strain>
    </source>
</reference>
<gene>
    <name evidence="2" type="ORF">DFR69_104135</name>
</gene>
<accession>A0A317NMK3</accession>
<evidence type="ECO:0000313" key="3">
    <source>
        <dbReference type="Proteomes" id="UP000246410"/>
    </source>
</evidence>
<keyword evidence="1" id="KW-0812">Transmembrane</keyword>
<name>A0A317NMK3_9NOCA</name>
<proteinExistence type="predicted"/>
<keyword evidence="3" id="KW-1185">Reference proteome</keyword>
<feature type="transmembrane region" description="Helical" evidence="1">
    <location>
        <begin position="10"/>
        <end position="27"/>
    </location>
</feature>
<protein>
    <recommendedName>
        <fullName evidence="4">Holin</fullName>
    </recommendedName>
</protein>
<dbReference type="Proteomes" id="UP000246410">
    <property type="component" value="Unassembled WGS sequence"/>
</dbReference>
<keyword evidence="1" id="KW-1133">Transmembrane helix</keyword>